<accession>A0A8T9CKT4</accession>
<keyword evidence="2" id="KW-1185">Reference proteome</keyword>
<evidence type="ECO:0000313" key="2">
    <source>
        <dbReference type="Proteomes" id="UP000469558"/>
    </source>
</evidence>
<dbReference type="AlphaFoldDB" id="A0A8T9CKT4"/>
<organism evidence="1 2">
    <name type="scientific">Lachnellula suecica</name>
    <dbReference type="NCBI Taxonomy" id="602035"/>
    <lineage>
        <taxon>Eukaryota</taxon>
        <taxon>Fungi</taxon>
        <taxon>Dikarya</taxon>
        <taxon>Ascomycota</taxon>
        <taxon>Pezizomycotina</taxon>
        <taxon>Leotiomycetes</taxon>
        <taxon>Helotiales</taxon>
        <taxon>Lachnaceae</taxon>
        <taxon>Lachnellula</taxon>
    </lineage>
</organism>
<dbReference type="InterPro" id="IPR029033">
    <property type="entry name" value="His_PPase_superfam"/>
</dbReference>
<dbReference type="Proteomes" id="UP000469558">
    <property type="component" value="Unassembled WGS sequence"/>
</dbReference>
<dbReference type="CDD" id="cd07067">
    <property type="entry name" value="HP_PGM_like"/>
    <property type="match status" value="1"/>
</dbReference>
<dbReference type="PROSITE" id="PS00175">
    <property type="entry name" value="PG_MUTASE"/>
    <property type="match status" value="1"/>
</dbReference>
<dbReference type="SUPFAM" id="SSF53254">
    <property type="entry name" value="Phosphoglycerate mutase-like"/>
    <property type="match status" value="1"/>
</dbReference>
<dbReference type="InterPro" id="IPR013078">
    <property type="entry name" value="His_Pase_superF_clade-1"/>
</dbReference>
<dbReference type="GO" id="GO:0005737">
    <property type="term" value="C:cytoplasm"/>
    <property type="evidence" value="ECO:0007669"/>
    <property type="project" value="TreeGrafter"/>
</dbReference>
<comment type="caution">
    <text evidence="1">The sequence shown here is derived from an EMBL/GenBank/DDBJ whole genome shotgun (WGS) entry which is preliminary data.</text>
</comment>
<evidence type="ECO:0000313" key="1">
    <source>
        <dbReference type="EMBL" id="TVY84750.1"/>
    </source>
</evidence>
<dbReference type="Pfam" id="PF00300">
    <property type="entry name" value="His_Phos_1"/>
    <property type="match status" value="1"/>
</dbReference>
<proteinExistence type="predicted"/>
<gene>
    <name evidence="1" type="ORF">LSUE1_G000965</name>
</gene>
<dbReference type="EMBL" id="QGMK01000058">
    <property type="protein sequence ID" value="TVY84750.1"/>
    <property type="molecule type" value="Genomic_DNA"/>
</dbReference>
<name>A0A8T9CKT4_9HELO</name>
<sequence length="210" mass="23404">MVKTLYLVRHGQGFHNVSESQPHGNSFVKDPLLTPVGKMQCAGLRKLFAEFHDNIDLVLASPLRRTVQTAVLGLGPTIQRDVPILLVPKAQEISDKPCDTGTDPTGLKISLDEIFGEQVEYGFDSSRIDYSLVEEGWNSKKGEYEASLEATKKRADALRCWLWSRPEENIALVTVRTPPSVYSPMACFGSFECLTPSETFKRALSQDSQR</sequence>
<dbReference type="Gene3D" id="3.40.50.1240">
    <property type="entry name" value="Phosphoglycerate mutase-like"/>
    <property type="match status" value="1"/>
</dbReference>
<reference evidence="1 2" key="1">
    <citation type="submission" date="2018-05" db="EMBL/GenBank/DDBJ databases">
        <title>Genome sequencing and assembly of the regulated plant pathogen Lachnellula willkommii and related sister species for the development of diagnostic species identification markers.</title>
        <authorList>
            <person name="Giroux E."/>
            <person name="Bilodeau G."/>
        </authorList>
    </citation>
    <scope>NUCLEOTIDE SEQUENCE [LARGE SCALE GENOMIC DNA]</scope>
    <source>
        <strain evidence="1 2">CBS 268.59</strain>
    </source>
</reference>
<dbReference type="OrthoDB" id="496981at2759"/>
<protein>
    <submittedName>
        <fullName evidence="1">Putative phosphatase SPAC5H10.03</fullName>
    </submittedName>
</protein>
<dbReference type="PANTHER" id="PTHR48100:SF54">
    <property type="entry name" value="PHOSPHATASE SPAC5H10.03-RELATED"/>
    <property type="match status" value="1"/>
</dbReference>
<dbReference type="GO" id="GO:0016791">
    <property type="term" value="F:phosphatase activity"/>
    <property type="evidence" value="ECO:0007669"/>
    <property type="project" value="TreeGrafter"/>
</dbReference>
<dbReference type="InterPro" id="IPR050275">
    <property type="entry name" value="PGM_Phosphatase"/>
</dbReference>
<dbReference type="InterPro" id="IPR001345">
    <property type="entry name" value="PG/BPGM_mutase_AS"/>
</dbReference>
<dbReference type="PANTHER" id="PTHR48100">
    <property type="entry name" value="BROAD-SPECIFICITY PHOSPHATASE YOR283W-RELATED"/>
    <property type="match status" value="1"/>
</dbReference>